<dbReference type="EMBL" id="AMEM01000007">
    <property type="protein sequence ID" value="EKX92032.1"/>
    <property type="molecule type" value="Genomic_DNA"/>
</dbReference>
<reference evidence="1 2" key="1">
    <citation type="submission" date="2012-05" db="EMBL/GenBank/DDBJ databases">
        <authorList>
            <person name="Weinstock G."/>
            <person name="Sodergren E."/>
            <person name="Lobos E.A."/>
            <person name="Fulton L."/>
            <person name="Fulton R."/>
            <person name="Courtney L."/>
            <person name="Fronick C."/>
            <person name="O'Laughlin M."/>
            <person name="Godfrey J."/>
            <person name="Wilson R.M."/>
            <person name="Miner T."/>
            <person name="Farmer C."/>
            <person name="Delehaunty K."/>
            <person name="Cordes M."/>
            <person name="Minx P."/>
            <person name="Tomlinson C."/>
            <person name="Chen J."/>
            <person name="Wollam A."/>
            <person name="Pepin K.H."/>
            <person name="Bhonagiri V."/>
            <person name="Zhang X."/>
            <person name="Suruliraj S."/>
            <person name="Warren W."/>
            <person name="Mitreva M."/>
            <person name="Mardis E.R."/>
            <person name="Wilson R.K."/>
        </authorList>
    </citation>
    <scope>NUCLEOTIDE SEQUENCE [LARGE SCALE GENOMIC DNA]</scope>
    <source>
        <strain evidence="1 2">F0235</strain>
    </source>
</reference>
<dbReference type="OrthoDB" id="68692at2"/>
<accession>L1MLC1</accession>
<gene>
    <name evidence="1" type="ORF">HMPREF9997_00315</name>
</gene>
<proteinExistence type="predicted"/>
<evidence type="ECO:0000313" key="1">
    <source>
        <dbReference type="EMBL" id="EKX92032.1"/>
    </source>
</evidence>
<dbReference type="STRING" id="1035195.HMPREF9997_00315"/>
<organism evidence="1 2">
    <name type="scientific">Corynebacterium durum F0235</name>
    <dbReference type="NCBI Taxonomy" id="1035195"/>
    <lineage>
        <taxon>Bacteria</taxon>
        <taxon>Bacillati</taxon>
        <taxon>Actinomycetota</taxon>
        <taxon>Actinomycetes</taxon>
        <taxon>Mycobacteriales</taxon>
        <taxon>Corynebacteriaceae</taxon>
        <taxon>Corynebacterium</taxon>
    </lineage>
</organism>
<comment type="caution">
    <text evidence="1">The sequence shown here is derived from an EMBL/GenBank/DDBJ whole genome shotgun (WGS) entry which is preliminary data.</text>
</comment>
<name>L1MLC1_9CORY</name>
<evidence type="ECO:0000313" key="2">
    <source>
        <dbReference type="Proteomes" id="UP000010445"/>
    </source>
</evidence>
<dbReference type="AlphaFoldDB" id="L1MLC1"/>
<dbReference type="Proteomes" id="UP000010445">
    <property type="component" value="Unassembled WGS sequence"/>
</dbReference>
<dbReference type="PATRIC" id="fig|1035195.3.peg.294"/>
<dbReference type="eggNOG" id="ENOG5030N37">
    <property type="taxonomic scope" value="Bacteria"/>
</dbReference>
<protein>
    <submittedName>
        <fullName evidence="1">Uncharacterized protein</fullName>
    </submittedName>
</protein>
<sequence length="115" mass="13002">MIPAHWVEHRRSDDRELIGWVDLDTHAPQLLPYNRLGQPLELVDSWDEAEAAIDAIGLRCLTGRFQYQADAGEELTVRIKHVYDDRIILTTALTDAIEDVGEEITIPFPAPAALR</sequence>
<keyword evidence="2" id="KW-1185">Reference proteome</keyword>
<dbReference type="HOGENOM" id="CLU_147825_0_0_11"/>
<dbReference type="RefSeq" id="WP_006062011.1">
    <property type="nucleotide sequence ID" value="NZ_KB290822.1"/>
</dbReference>